<comment type="caution">
    <text evidence="1">The sequence shown here is derived from an EMBL/GenBank/DDBJ whole genome shotgun (WGS) entry which is preliminary data.</text>
</comment>
<sequence>MSLVTNPRIWQLLQDAQEYPEWATTRLWEYIQPRRFHRRLVGRVVAAAGDLTRVDLVVEWVNSSTGTANILLFVEAKRASTVTSEFCYKVERQVFLAANAYIVATGAPHIWAMTCFGGSVRLWVFIWGRTYLVPFAPNTSKHDIVNGLEYIKNHMTPPAAAATTTAVAIIPRFHFNPVRYNFFLVT</sequence>
<evidence type="ECO:0000313" key="1">
    <source>
        <dbReference type="EMBL" id="KAK3366914.1"/>
    </source>
</evidence>
<name>A0AAE0N2E0_9PEZI</name>
<keyword evidence="2" id="KW-1185">Reference proteome</keyword>
<reference evidence="1" key="2">
    <citation type="submission" date="2023-06" db="EMBL/GenBank/DDBJ databases">
        <authorList>
            <consortium name="Lawrence Berkeley National Laboratory"/>
            <person name="Haridas S."/>
            <person name="Hensen N."/>
            <person name="Bonometti L."/>
            <person name="Westerberg I."/>
            <person name="Brannstrom I.O."/>
            <person name="Guillou S."/>
            <person name="Cros-Aarteil S."/>
            <person name="Calhoun S."/>
            <person name="Kuo A."/>
            <person name="Mondo S."/>
            <person name="Pangilinan J."/>
            <person name="Riley R."/>
            <person name="Labutti K."/>
            <person name="Andreopoulos B."/>
            <person name="Lipzen A."/>
            <person name="Chen C."/>
            <person name="Yanf M."/>
            <person name="Daum C."/>
            <person name="Ng V."/>
            <person name="Clum A."/>
            <person name="Steindorff A."/>
            <person name="Ohm R."/>
            <person name="Martin F."/>
            <person name="Silar P."/>
            <person name="Natvig D."/>
            <person name="Lalanne C."/>
            <person name="Gautier V."/>
            <person name="Ament-Velasquez S.L."/>
            <person name="Kruys A."/>
            <person name="Hutchinson M.I."/>
            <person name="Powell A.J."/>
            <person name="Barry K."/>
            <person name="Miller A.N."/>
            <person name="Grigoriev I.V."/>
            <person name="Debuchy R."/>
            <person name="Gladieux P."/>
            <person name="Thoren M.H."/>
            <person name="Johannesson H."/>
        </authorList>
    </citation>
    <scope>NUCLEOTIDE SEQUENCE</scope>
    <source>
        <strain evidence="1">CBS 958.72</strain>
    </source>
</reference>
<dbReference type="EMBL" id="JAULSN010000007">
    <property type="protein sequence ID" value="KAK3366914.1"/>
    <property type="molecule type" value="Genomic_DNA"/>
</dbReference>
<dbReference type="Proteomes" id="UP001287356">
    <property type="component" value="Unassembled WGS sequence"/>
</dbReference>
<evidence type="ECO:0000313" key="2">
    <source>
        <dbReference type="Proteomes" id="UP001287356"/>
    </source>
</evidence>
<organism evidence="1 2">
    <name type="scientific">Lasiosphaeria ovina</name>
    <dbReference type="NCBI Taxonomy" id="92902"/>
    <lineage>
        <taxon>Eukaryota</taxon>
        <taxon>Fungi</taxon>
        <taxon>Dikarya</taxon>
        <taxon>Ascomycota</taxon>
        <taxon>Pezizomycotina</taxon>
        <taxon>Sordariomycetes</taxon>
        <taxon>Sordariomycetidae</taxon>
        <taxon>Sordariales</taxon>
        <taxon>Lasiosphaeriaceae</taxon>
        <taxon>Lasiosphaeria</taxon>
    </lineage>
</organism>
<dbReference type="AlphaFoldDB" id="A0AAE0N2E0"/>
<proteinExistence type="predicted"/>
<gene>
    <name evidence="1" type="ORF">B0T24DRAFT_709335</name>
</gene>
<accession>A0AAE0N2E0</accession>
<protein>
    <submittedName>
        <fullName evidence="1">Uncharacterized protein</fullName>
    </submittedName>
</protein>
<reference evidence="1" key="1">
    <citation type="journal article" date="2023" name="Mol. Phylogenet. Evol.">
        <title>Genome-scale phylogeny and comparative genomics of the fungal order Sordariales.</title>
        <authorList>
            <person name="Hensen N."/>
            <person name="Bonometti L."/>
            <person name="Westerberg I."/>
            <person name="Brannstrom I.O."/>
            <person name="Guillou S."/>
            <person name="Cros-Aarteil S."/>
            <person name="Calhoun S."/>
            <person name="Haridas S."/>
            <person name="Kuo A."/>
            <person name="Mondo S."/>
            <person name="Pangilinan J."/>
            <person name="Riley R."/>
            <person name="LaButti K."/>
            <person name="Andreopoulos B."/>
            <person name="Lipzen A."/>
            <person name="Chen C."/>
            <person name="Yan M."/>
            <person name="Daum C."/>
            <person name="Ng V."/>
            <person name="Clum A."/>
            <person name="Steindorff A."/>
            <person name="Ohm R.A."/>
            <person name="Martin F."/>
            <person name="Silar P."/>
            <person name="Natvig D.O."/>
            <person name="Lalanne C."/>
            <person name="Gautier V."/>
            <person name="Ament-Velasquez S.L."/>
            <person name="Kruys A."/>
            <person name="Hutchinson M.I."/>
            <person name="Powell A.J."/>
            <person name="Barry K."/>
            <person name="Miller A.N."/>
            <person name="Grigoriev I.V."/>
            <person name="Debuchy R."/>
            <person name="Gladieux P."/>
            <person name="Hiltunen Thoren M."/>
            <person name="Johannesson H."/>
        </authorList>
    </citation>
    <scope>NUCLEOTIDE SEQUENCE</scope>
    <source>
        <strain evidence="1">CBS 958.72</strain>
    </source>
</reference>